<dbReference type="Gene3D" id="3.40.710.10">
    <property type="entry name" value="DD-peptidase/beta-lactamase superfamily"/>
    <property type="match status" value="1"/>
</dbReference>
<protein>
    <submittedName>
        <fullName evidence="2">Beta-lactamase family protein</fullName>
    </submittedName>
</protein>
<dbReference type="SUPFAM" id="SSF56601">
    <property type="entry name" value="beta-lactamase/transpeptidase-like"/>
    <property type="match status" value="1"/>
</dbReference>
<dbReference type="Pfam" id="PF00144">
    <property type="entry name" value="Beta-lactamase"/>
    <property type="match status" value="1"/>
</dbReference>
<dbReference type="AlphaFoldDB" id="A0A9D2MTA4"/>
<sequence>MIEKFMQEFVEEARETGLPVEAVAAGDESKVIFEHHFAPDLPRNIYSHTKSFLSAAVGIAAAEGKLSLEDRLADFFPDRLPEHPSPRLLSIRLKDLLTMSSGFGEAYLMGNDRRNGTGFPDYMAYMLSREVKEEPGSRFCYSTADSILAGRMLEKAVGMRLSEYLYRRLFEPMDIGFPLWENDPQGHPIGGGGMFLKIADMMKLGQLFLAGGRFRGQRLVEESWVREAAAKQIETEPDSADIWRCGYGYQFWRSPYPDSYRADGAFGQITTVLPRAGLTVSVQCPETGDFERVKRALHEIVLSRI</sequence>
<gene>
    <name evidence="2" type="ORF">H9763_09715</name>
</gene>
<accession>A0A9D2MTA4</accession>
<proteinExistence type="predicted"/>
<dbReference type="Proteomes" id="UP000886883">
    <property type="component" value="Unassembled WGS sequence"/>
</dbReference>
<name>A0A9D2MTA4_9FIRM</name>
<comment type="caution">
    <text evidence="2">The sequence shown here is derived from an EMBL/GenBank/DDBJ whole genome shotgun (WGS) entry which is preliminary data.</text>
</comment>
<reference evidence="2" key="1">
    <citation type="journal article" date="2021" name="PeerJ">
        <title>Extensive microbial diversity within the chicken gut microbiome revealed by metagenomics and culture.</title>
        <authorList>
            <person name="Gilroy R."/>
            <person name="Ravi A."/>
            <person name="Getino M."/>
            <person name="Pursley I."/>
            <person name="Horton D.L."/>
            <person name="Alikhan N.F."/>
            <person name="Baker D."/>
            <person name="Gharbi K."/>
            <person name="Hall N."/>
            <person name="Watson M."/>
            <person name="Adriaenssens E.M."/>
            <person name="Foster-Nyarko E."/>
            <person name="Jarju S."/>
            <person name="Secka A."/>
            <person name="Antonio M."/>
            <person name="Oren A."/>
            <person name="Chaudhuri R.R."/>
            <person name="La Ragione R."/>
            <person name="Hildebrand F."/>
            <person name="Pallen M.J."/>
        </authorList>
    </citation>
    <scope>NUCLEOTIDE SEQUENCE</scope>
    <source>
        <strain evidence="2">USAMLcec3-2134</strain>
    </source>
</reference>
<organism evidence="2 3">
    <name type="scientific">Candidatus Eisenbergiella merdigallinarum</name>
    <dbReference type="NCBI Taxonomy" id="2838552"/>
    <lineage>
        <taxon>Bacteria</taxon>
        <taxon>Bacillati</taxon>
        <taxon>Bacillota</taxon>
        <taxon>Clostridia</taxon>
        <taxon>Lachnospirales</taxon>
        <taxon>Lachnospiraceae</taxon>
        <taxon>Eisenbergiella</taxon>
    </lineage>
</organism>
<reference evidence="2" key="2">
    <citation type="submission" date="2021-04" db="EMBL/GenBank/DDBJ databases">
        <authorList>
            <person name="Gilroy R."/>
        </authorList>
    </citation>
    <scope>NUCLEOTIDE SEQUENCE</scope>
    <source>
        <strain evidence="2">USAMLcec3-2134</strain>
    </source>
</reference>
<evidence type="ECO:0000259" key="1">
    <source>
        <dbReference type="Pfam" id="PF00144"/>
    </source>
</evidence>
<dbReference type="InterPro" id="IPR050789">
    <property type="entry name" value="Diverse_Enzym_Activities"/>
</dbReference>
<dbReference type="InterPro" id="IPR012338">
    <property type="entry name" value="Beta-lactam/transpept-like"/>
</dbReference>
<evidence type="ECO:0000313" key="2">
    <source>
        <dbReference type="EMBL" id="HJB91722.1"/>
    </source>
</evidence>
<dbReference type="EMBL" id="DWXE01000039">
    <property type="protein sequence ID" value="HJB91722.1"/>
    <property type="molecule type" value="Genomic_DNA"/>
</dbReference>
<dbReference type="PANTHER" id="PTHR43283">
    <property type="entry name" value="BETA-LACTAMASE-RELATED"/>
    <property type="match status" value="1"/>
</dbReference>
<feature type="domain" description="Beta-lactamase-related" evidence="1">
    <location>
        <begin position="15"/>
        <end position="288"/>
    </location>
</feature>
<dbReference type="InterPro" id="IPR001466">
    <property type="entry name" value="Beta-lactam-related"/>
</dbReference>
<evidence type="ECO:0000313" key="3">
    <source>
        <dbReference type="Proteomes" id="UP000886883"/>
    </source>
</evidence>
<dbReference type="PANTHER" id="PTHR43283:SF7">
    <property type="entry name" value="BETA-LACTAMASE-RELATED DOMAIN-CONTAINING PROTEIN"/>
    <property type="match status" value="1"/>
</dbReference>